<evidence type="ECO:0000256" key="9">
    <source>
        <dbReference type="ARBA" id="ARBA00035611"/>
    </source>
</evidence>
<keyword evidence="2" id="KW-0813">Transport</keyword>
<evidence type="ECO:0000256" key="5">
    <source>
        <dbReference type="ARBA" id="ARBA00022597"/>
    </source>
</evidence>
<feature type="transmembrane region" description="Helical" evidence="12">
    <location>
        <begin position="197"/>
        <end position="216"/>
    </location>
</feature>
<feature type="transmembrane region" description="Helical" evidence="12">
    <location>
        <begin position="319"/>
        <end position="340"/>
    </location>
</feature>
<dbReference type="RefSeq" id="WP_344666616.1">
    <property type="nucleotide sequence ID" value="NZ_BAAAQN010000018.1"/>
</dbReference>
<evidence type="ECO:0000256" key="8">
    <source>
        <dbReference type="ARBA" id="ARBA00023136"/>
    </source>
</evidence>
<dbReference type="Pfam" id="PF02653">
    <property type="entry name" value="BPD_transp_2"/>
    <property type="match status" value="1"/>
</dbReference>
<evidence type="ECO:0000256" key="11">
    <source>
        <dbReference type="SAM" id="MobiDB-lite"/>
    </source>
</evidence>
<evidence type="ECO:0000256" key="6">
    <source>
        <dbReference type="ARBA" id="ARBA00022692"/>
    </source>
</evidence>
<dbReference type="CDD" id="cd06579">
    <property type="entry name" value="TM_PBP1_transp_AraH_like"/>
    <property type="match status" value="1"/>
</dbReference>
<organism evidence="13 14">
    <name type="scientific">Catenulispora yoronensis</name>
    <dbReference type="NCBI Taxonomy" id="450799"/>
    <lineage>
        <taxon>Bacteria</taxon>
        <taxon>Bacillati</taxon>
        <taxon>Actinomycetota</taxon>
        <taxon>Actinomycetes</taxon>
        <taxon>Catenulisporales</taxon>
        <taxon>Catenulisporaceae</taxon>
        <taxon>Catenulispora</taxon>
    </lineage>
</organism>
<feature type="transmembrane region" description="Helical" evidence="12">
    <location>
        <begin position="70"/>
        <end position="90"/>
    </location>
</feature>
<comment type="subcellular location">
    <subcellularLocation>
        <location evidence="1">Cell membrane</location>
        <topology evidence="1">Multi-pass membrane protein</topology>
    </subcellularLocation>
</comment>
<dbReference type="PANTHER" id="PTHR32196:SF32">
    <property type="entry name" value="XYLOSE TRANSPORT SYSTEM PERMEASE PROTEIN XYLH"/>
    <property type="match status" value="1"/>
</dbReference>
<keyword evidence="7 12" id="KW-1133">Transmembrane helix</keyword>
<keyword evidence="5" id="KW-0762">Sugar transport</keyword>
<feature type="transmembrane region" description="Helical" evidence="12">
    <location>
        <begin position="157"/>
        <end position="177"/>
    </location>
</feature>
<accession>A0ABP5FU09</accession>
<reference evidence="14" key="1">
    <citation type="journal article" date="2019" name="Int. J. Syst. Evol. Microbiol.">
        <title>The Global Catalogue of Microorganisms (GCM) 10K type strain sequencing project: providing services to taxonomists for standard genome sequencing and annotation.</title>
        <authorList>
            <consortium name="The Broad Institute Genomics Platform"/>
            <consortium name="The Broad Institute Genome Sequencing Center for Infectious Disease"/>
            <person name="Wu L."/>
            <person name="Ma J."/>
        </authorList>
    </citation>
    <scope>NUCLEOTIDE SEQUENCE [LARGE SCALE GENOMIC DNA]</scope>
    <source>
        <strain evidence="14">JCM 16014</strain>
    </source>
</reference>
<evidence type="ECO:0000256" key="12">
    <source>
        <dbReference type="SAM" id="Phobius"/>
    </source>
</evidence>
<keyword evidence="4" id="KW-0997">Cell inner membrane</keyword>
<feature type="transmembrane region" description="Helical" evidence="12">
    <location>
        <begin position="377"/>
        <end position="396"/>
    </location>
</feature>
<evidence type="ECO:0000256" key="3">
    <source>
        <dbReference type="ARBA" id="ARBA00022475"/>
    </source>
</evidence>
<name>A0ABP5FU09_9ACTN</name>
<comment type="function">
    <text evidence="9">Part of the binding-protein-dependent transport system for D-xylose. Probably responsible for the translocation of the substrate across the membrane.</text>
</comment>
<feature type="transmembrane region" description="Helical" evidence="12">
    <location>
        <begin position="352"/>
        <end position="370"/>
    </location>
</feature>
<feature type="transmembrane region" description="Helical" evidence="12">
    <location>
        <begin position="269"/>
        <end position="288"/>
    </location>
</feature>
<feature type="transmembrane region" description="Helical" evidence="12">
    <location>
        <begin position="127"/>
        <end position="150"/>
    </location>
</feature>
<protein>
    <recommendedName>
        <fullName evidence="10">Xylose transport system permease protein XylH</fullName>
    </recommendedName>
</protein>
<dbReference type="Proteomes" id="UP001500751">
    <property type="component" value="Unassembled WGS sequence"/>
</dbReference>
<evidence type="ECO:0000256" key="2">
    <source>
        <dbReference type="ARBA" id="ARBA00022448"/>
    </source>
</evidence>
<evidence type="ECO:0000256" key="4">
    <source>
        <dbReference type="ARBA" id="ARBA00022519"/>
    </source>
</evidence>
<feature type="transmembrane region" description="Helical" evidence="12">
    <location>
        <begin position="97"/>
        <end position="115"/>
    </location>
</feature>
<keyword evidence="14" id="KW-1185">Reference proteome</keyword>
<dbReference type="EMBL" id="BAAAQN010000018">
    <property type="protein sequence ID" value="GAA2031622.1"/>
    <property type="molecule type" value="Genomic_DNA"/>
</dbReference>
<evidence type="ECO:0000313" key="13">
    <source>
        <dbReference type="EMBL" id="GAA2031622.1"/>
    </source>
</evidence>
<evidence type="ECO:0000256" key="1">
    <source>
        <dbReference type="ARBA" id="ARBA00004651"/>
    </source>
</evidence>
<dbReference type="InterPro" id="IPR001851">
    <property type="entry name" value="ABC_transp_permease"/>
</dbReference>
<dbReference type="PANTHER" id="PTHR32196">
    <property type="entry name" value="ABC TRANSPORTER PERMEASE PROTEIN YPHD-RELATED-RELATED"/>
    <property type="match status" value="1"/>
</dbReference>
<feature type="region of interest" description="Disordered" evidence="11">
    <location>
        <begin position="1"/>
        <end position="21"/>
    </location>
</feature>
<feature type="transmembrane region" description="Helical" evidence="12">
    <location>
        <begin position="39"/>
        <end position="58"/>
    </location>
</feature>
<proteinExistence type="predicted"/>
<keyword evidence="3" id="KW-1003">Cell membrane</keyword>
<comment type="caution">
    <text evidence="13">The sequence shown here is derived from an EMBL/GenBank/DDBJ whole genome shotgun (WGS) entry which is preliminary data.</text>
</comment>
<evidence type="ECO:0000256" key="10">
    <source>
        <dbReference type="ARBA" id="ARBA00035686"/>
    </source>
</evidence>
<keyword evidence="8 12" id="KW-0472">Membrane</keyword>
<keyword evidence="6 12" id="KW-0812">Transmembrane</keyword>
<gene>
    <name evidence="13" type="ORF">GCM10009839_34480</name>
</gene>
<sequence length="427" mass="44044">MGTLTTASASDDRTEAGPPSSPLADYLRDYWARVRSGDIGSLPAVAGLVVLSAIFEILKPDLFFTKANVANLFTQGAGVTLIAMGLVFVLIIGEIDLSAGFTAGLCASVMTLLMTKQPGFMLPHGQSWLIGVPAALVTGMAVGALIGWIVSKIAIPSFVVTLAAYLAFQGVILMLLGEGNIVRISDPNILRLENTSLDPTVGWILYLLVVVAYAGVRILKVRRRTRSGLSSEPALLTGVRVGALAVLLGGLVFMLNMERSLNPARSLKGVPVIVPVIGALLVIWSFVLNRTAYGRHLYAVGGNREAARRAGIDVNKVRISAFVICSLMAAVGGIILASRANSVDSNTGGSDILLKSVGAAVIGGASLFGGRGRALDAVLGGAVIAIIDNGMGLLGLSAGTKSVFTGIVLLAAAGVDALSRRRGAAGT</sequence>
<feature type="transmembrane region" description="Helical" evidence="12">
    <location>
        <begin position="237"/>
        <end position="257"/>
    </location>
</feature>
<evidence type="ECO:0000313" key="14">
    <source>
        <dbReference type="Proteomes" id="UP001500751"/>
    </source>
</evidence>
<evidence type="ECO:0000256" key="7">
    <source>
        <dbReference type="ARBA" id="ARBA00022989"/>
    </source>
</evidence>